<feature type="region of interest" description="Disordered" evidence="1">
    <location>
        <begin position="1"/>
        <end position="44"/>
    </location>
</feature>
<sequence>MSSPRSFTTAAESHSSPKSKKGSSPAIASSYESPSKRSKNTHSHFYRPVKKLPYELLNHAYVYMSEEGYSEAISLLTKFLEAGYGASDAQHPSSALVPPGQYISLLATLIVHPKYSTHAKSADAAEVCLKATTYIRSLARIVGSINVNLSELFKFPDDGSNRRSYKPTDDVLGGGLKLPQRIANSGSLWVSATSFWQVVGWAFNCSVRNKLRWTRWRQFLEVMVDVMEDDWAARLAQVDVVTQDTQGDILQKSLVWSYMRPESPGSSTGRRKILRAIFADGSKKSRQLYREVFYGESEPPKGEDTQSKGRLKKINIDENDFGDYETDSDNDETDEALVKRTRASRGRSSTLEDDSEFDEDLEQLTGADILGGIEALRLRQRLLDIMSEVSFHLPKLMTDQAELFDNITEFMNPLPCSVYPSLLYWPSMSLHTQNHLNSVLLFDIVRRSFPPKEINVYAPSVAHIKEHYLPSFAKTQSLSNHAKVVVILENILCNLIRRMKLDSELRADVQESVENGSFRISMSDGIARREKRALGDGRVKGKGLEGEEALGRKLLDASTMRLRLHMDMLESSKCYGRSMMTVPKTPSRARYVLIETPTPQKRKLFTDYLPPSSRRTSSSLSVLSETPELPSTPRASESGDDGGEADDRMR</sequence>
<evidence type="ECO:0000313" key="3">
    <source>
        <dbReference type="Proteomes" id="UP000799437"/>
    </source>
</evidence>
<dbReference type="GeneID" id="54482038"/>
<feature type="region of interest" description="Disordered" evidence="1">
    <location>
        <begin position="320"/>
        <end position="357"/>
    </location>
</feature>
<protein>
    <submittedName>
        <fullName evidence="2">Uncharacterized protein</fullName>
    </submittedName>
</protein>
<dbReference type="RefSeq" id="XP_033600816.1">
    <property type="nucleotide sequence ID" value="XM_033740984.1"/>
</dbReference>
<feature type="compositionally biased region" description="Acidic residues" evidence="1">
    <location>
        <begin position="320"/>
        <end position="335"/>
    </location>
</feature>
<reference evidence="2" key="1">
    <citation type="journal article" date="2020" name="Stud. Mycol.">
        <title>101 Dothideomycetes genomes: a test case for predicting lifestyles and emergence of pathogens.</title>
        <authorList>
            <person name="Haridas S."/>
            <person name="Albert R."/>
            <person name="Binder M."/>
            <person name="Bloem J."/>
            <person name="Labutti K."/>
            <person name="Salamov A."/>
            <person name="Andreopoulos B."/>
            <person name="Baker S."/>
            <person name="Barry K."/>
            <person name="Bills G."/>
            <person name="Bluhm B."/>
            <person name="Cannon C."/>
            <person name="Castanera R."/>
            <person name="Culley D."/>
            <person name="Daum C."/>
            <person name="Ezra D."/>
            <person name="Gonzalez J."/>
            <person name="Henrissat B."/>
            <person name="Kuo A."/>
            <person name="Liang C."/>
            <person name="Lipzen A."/>
            <person name="Lutzoni F."/>
            <person name="Magnuson J."/>
            <person name="Mondo S."/>
            <person name="Nolan M."/>
            <person name="Ohm R."/>
            <person name="Pangilinan J."/>
            <person name="Park H.-J."/>
            <person name="Ramirez L."/>
            <person name="Alfaro M."/>
            <person name="Sun H."/>
            <person name="Tritt A."/>
            <person name="Yoshinaga Y."/>
            <person name="Zwiers L.-H."/>
            <person name="Turgeon B."/>
            <person name="Goodwin S."/>
            <person name="Spatafora J."/>
            <person name="Crous P."/>
            <person name="Grigoriev I."/>
        </authorList>
    </citation>
    <scope>NUCLEOTIDE SEQUENCE</scope>
    <source>
        <strain evidence="2">CBS 121739</strain>
    </source>
</reference>
<dbReference type="AlphaFoldDB" id="A0A6A6W743"/>
<name>A0A6A6W743_9PEZI</name>
<keyword evidence="3" id="KW-1185">Reference proteome</keyword>
<organism evidence="2 3">
    <name type="scientific">Pseudovirgaria hyperparasitica</name>
    <dbReference type="NCBI Taxonomy" id="470096"/>
    <lineage>
        <taxon>Eukaryota</taxon>
        <taxon>Fungi</taxon>
        <taxon>Dikarya</taxon>
        <taxon>Ascomycota</taxon>
        <taxon>Pezizomycotina</taxon>
        <taxon>Dothideomycetes</taxon>
        <taxon>Dothideomycetes incertae sedis</taxon>
        <taxon>Acrospermales</taxon>
        <taxon>Acrospermaceae</taxon>
        <taxon>Pseudovirgaria</taxon>
    </lineage>
</organism>
<dbReference type="EMBL" id="ML996571">
    <property type="protein sequence ID" value="KAF2758365.1"/>
    <property type="molecule type" value="Genomic_DNA"/>
</dbReference>
<dbReference type="OrthoDB" id="5411773at2759"/>
<proteinExistence type="predicted"/>
<feature type="compositionally biased region" description="Low complexity" evidence="1">
    <location>
        <begin position="609"/>
        <end position="631"/>
    </location>
</feature>
<feature type="compositionally biased region" description="Polar residues" evidence="1">
    <location>
        <begin position="1"/>
        <end position="12"/>
    </location>
</feature>
<dbReference type="Proteomes" id="UP000799437">
    <property type="component" value="Unassembled WGS sequence"/>
</dbReference>
<accession>A0A6A6W743</accession>
<feature type="region of interest" description="Disordered" evidence="1">
    <location>
        <begin position="603"/>
        <end position="650"/>
    </location>
</feature>
<gene>
    <name evidence="2" type="ORF">EJ05DRAFT_348893</name>
</gene>
<evidence type="ECO:0000256" key="1">
    <source>
        <dbReference type="SAM" id="MobiDB-lite"/>
    </source>
</evidence>
<evidence type="ECO:0000313" key="2">
    <source>
        <dbReference type="EMBL" id="KAF2758365.1"/>
    </source>
</evidence>